<dbReference type="GO" id="GO:0033573">
    <property type="term" value="C:high-affinity iron permease complex"/>
    <property type="evidence" value="ECO:0007669"/>
    <property type="project" value="InterPro"/>
</dbReference>
<dbReference type="OrthoDB" id="8215804at2"/>
<feature type="transmembrane region" description="Helical" evidence="6">
    <location>
        <begin position="405"/>
        <end position="425"/>
    </location>
</feature>
<feature type="transmembrane region" description="Helical" evidence="6">
    <location>
        <begin position="445"/>
        <end position="463"/>
    </location>
</feature>
<evidence type="ECO:0000313" key="9">
    <source>
        <dbReference type="Proteomes" id="UP000293142"/>
    </source>
</evidence>
<dbReference type="PANTHER" id="PTHR31632">
    <property type="entry name" value="IRON TRANSPORTER FTH1"/>
    <property type="match status" value="1"/>
</dbReference>
<evidence type="ECO:0000256" key="4">
    <source>
        <dbReference type="ARBA" id="ARBA00022989"/>
    </source>
</evidence>
<feature type="chain" id="PRO_5020416818" evidence="7">
    <location>
        <begin position="32"/>
        <end position="599"/>
    </location>
</feature>
<comment type="similarity">
    <text evidence="2">Belongs to the oxidase-dependent Fe transporter (OFeT) (TC 9.A.10.1) family.</text>
</comment>
<evidence type="ECO:0000256" key="2">
    <source>
        <dbReference type="ARBA" id="ARBA00008333"/>
    </source>
</evidence>
<keyword evidence="4 6" id="KW-1133">Transmembrane helix</keyword>
<protein>
    <submittedName>
        <fullName evidence="8">FTR1 family iron permease</fullName>
    </submittedName>
</protein>
<name>A0A4Q9DSJ7_9BACL</name>
<feature type="transmembrane region" description="Helical" evidence="6">
    <location>
        <begin position="483"/>
        <end position="503"/>
    </location>
</feature>
<dbReference type="EMBL" id="SIRE01000006">
    <property type="protein sequence ID" value="TBL79829.1"/>
    <property type="molecule type" value="Genomic_DNA"/>
</dbReference>
<gene>
    <name evidence="8" type="ORF">EYB31_09510</name>
</gene>
<dbReference type="AlphaFoldDB" id="A0A4Q9DSJ7"/>
<evidence type="ECO:0000256" key="3">
    <source>
        <dbReference type="ARBA" id="ARBA00022692"/>
    </source>
</evidence>
<dbReference type="Pfam" id="PF03239">
    <property type="entry name" value="FTR1"/>
    <property type="match status" value="1"/>
</dbReference>
<evidence type="ECO:0000313" key="8">
    <source>
        <dbReference type="EMBL" id="TBL79829.1"/>
    </source>
</evidence>
<dbReference type="GO" id="GO:0015093">
    <property type="term" value="F:ferrous iron transmembrane transporter activity"/>
    <property type="evidence" value="ECO:0007669"/>
    <property type="project" value="TreeGrafter"/>
</dbReference>
<dbReference type="PANTHER" id="PTHR31632:SF2">
    <property type="entry name" value="PLASMA MEMBRANE IRON PERMEASE"/>
    <property type="match status" value="1"/>
</dbReference>
<comment type="caution">
    <text evidence="8">The sequence shown here is derived from an EMBL/GenBank/DDBJ whole genome shotgun (WGS) entry which is preliminary data.</text>
</comment>
<sequence length="599" mass="64599">MSGWKKSGWKPQLFILAAAVFLMQWTGAAWADSKDNKTDALFPLVGGALVEAGEHHWPNAAGDIEKFEAAWKQLQLPSSAAVDQVTAALAAAKKALVEAEAKPDAAYQAISNLAKATETASRSLDTGASDKDGKAAAKTLLPLLQKSMDDVEHKNWSQANLHFKQFVNQWFKIESAIRSDNNQVYSGIETKVSLARIALQAEPPREEEAAAQIAELKKLIDGYISGNMQMSAGNGSGNHSMTELLALLQSAQSEIQNNNAAKAAGHIQAFIALWPSVEGVVQTRSPQMYTQTENQMTEAASDLMSSPPKAGEASAIIAQMQAGLAPFVEQTAYTAVDAGLILLREGVEALLVLTALLAFLHRTGQSAKQSWIWSGAGVGIVLSVVLAVVLTYTLSSVATGSAREMLEGVIGLVSVVLMLTVGAWLHSKSQAKAWNEYIKQQVGSALASGNLWSLFTISLLAILREGAETTIFYIGMAPSIEPLKLIEGIAAALLILIVLGYAIIKGSMRIPIRPFFTCATLFIYYLVVKFLGQSVHALQVSGKLGAHVPGYLPQASWLGMYPTWETFIPQMLVVLFILFQFVRMEWKRRHFGNSAGKLA</sequence>
<dbReference type="Proteomes" id="UP000293142">
    <property type="component" value="Unassembled WGS sequence"/>
</dbReference>
<accession>A0A4Q9DSJ7</accession>
<evidence type="ECO:0000256" key="5">
    <source>
        <dbReference type="ARBA" id="ARBA00023136"/>
    </source>
</evidence>
<keyword evidence="9" id="KW-1185">Reference proteome</keyword>
<evidence type="ECO:0000256" key="1">
    <source>
        <dbReference type="ARBA" id="ARBA00004141"/>
    </source>
</evidence>
<reference evidence="8 9" key="1">
    <citation type="submission" date="2019-02" db="EMBL/GenBank/DDBJ databases">
        <title>Paenibacillus sp. nov., isolated from surface-sterilized tissue of Thalictrum simplex L.</title>
        <authorList>
            <person name="Tuo L."/>
        </authorList>
    </citation>
    <scope>NUCLEOTIDE SEQUENCE [LARGE SCALE GENOMIC DNA]</scope>
    <source>
        <strain evidence="8 9">N2SHLJ1</strain>
    </source>
</reference>
<feature type="transmembrane region" description="Helical" evidence="6">
    <location>
        <begin position="371"/>
        <end position="393"/>
    </location>
</feature>
<dbReference type="RefSeq" id="WP_131013075.1">
    <property type="nucleotide sequence ID" value="NZ_SIRE01000006.1"/>
</dbReference>
<evidence type="ECO:0000256" key="7">
    <source>
        <dbReference type="SAM" id="SignalP"/>
    </source>
</evidence>
<keyword evidence="7" id="KW-0732">Signal</keyword>
<feature type="transmembrane region" description="Helical" evidence="6">
    <location>
        <begin position="515"/>
        <end position="532"/>
    </location>
</feature>
<keyword evidence="5 6" id="KW-0472">Membrane</keyword>
<comment type="subcellular location">
    <subcellularLocation>
        <location evidence="1">Membrane</location>
        <topology evidence="1">Multi-pass membrane protein</topology>
    </subcellularLocation>
</comment>
<keyword evidence="3 6" id="KW-0812">Transmembrane</keyword>
<feature type="signal peptide" evidence="7">
    <location>
        <begin position="1"/>
        <end position="31"/>
    </location>
</feature>
<feature type="transmembrane region" description="Helical" evidence="6">
    <location>
        <begin position="567"/>
        <end position="584"/>
    </location>
</feature>
<evidence type="ECO:0000256" key="6">
    <source>
        <dbReference type="SAM" id="Phobius"/>
    </source>
</evidence>
<dbReference type="InterPro" id="IPR004923">
    <property type="entry name" value="FTR1/Fip1/EfeU"/>
</dbReference>
<organism evidence="8 9">
    <name type="scientific">Paenibacillus thalictri</name>
    <dbReference type="NCBI Taxonomy" id="2527873"/>
    <lineage>
        <taxon>Bacteria</taxon>
        <taxon>Bacillati</taxon>
        <taxon>Bacillota</taxon>
        <taxon>Bacilli</taxon>
        <taxon>Bacillales</taxon>
        <taxon>Paenibacillaceae</taxon>
        <taxon>Paenibacillus</taxon>
    </lineage>
</organism>
<proteinExistence type="inferred from homology"/>